<protein>
    <recommendedName>
        <fullName evidence="2">histidine kinase</fullName>
        <ecNumber evidence="2">2.7.13.3</ecNumber>
    </recommendedName>
</protein>
<dbReference type="Gene3D" id="2.60.40.2380">
    <property type="match status" value="1"/>
</dbReference>
<evidence type="ECO:0000256" key="1">
    <source>
        <dbReference type="ARBA" id="ARBA00000085"/>
    </source>
</evidence>
<feature type="chain" id="PRO_5045491948" description="histidine kinase" evidence="5">
    <location>
        <begin position="21"/>
        <end position="589"/>
    </location>
</feature>
<keyword evidence="4" id="KW-1133">Transmembrane helix</keyword>
<dbReference type="InterPro" id="IPR036097">
    <property type="entry name" value="HisK_dim/P_sf"/>
</dbReference>
<feature type="transmembrane region" description="Helical" evidence="4">
    <location>
        <begin position="193"/>
        <end position="214"/>
    </location>
</feature>
<evidence type="ECO:0000256" key="5">
    <source>
        <dbReference type="SAM" id="SignalP"/>
    </source>
</evidence>
<feature type="coiled-coil region" evidence="3">
    <location>
        <begin position="394"/>
        <end position="429"/>
    </location>
</feature>
<feature type="signal peptide" evidence="5">
    <location>
        <begin position="1"/>
        <end position="20"/>
    </location>
</feature>
<organism evidence="7 8">
    <name type="scientific">Flavobacterium arundinis</name>
    <dbReference type="NCBI Taxonomy" id="3139143"/>
    <lineage>
        <taxon>Bacteria</taxon>
        <taxon>Pseudomonadati</taxon>
        <taxon>Bacteroidota</taxon>
        <taxon>Flavobacteriia</taxon>
        <taxon>Flavobacteriales</taxon>
        <taxon>Flavobacteriaceae</taxon>
        <taxon>Flavobacterium</taxon>
    </lineage>
</organism>
<dbReference type="RefSeq" id="WP_341697065.1">
    <property type="nucleotide sequence ID" value="NZ_JBBYHR010000005.1"/>
</dbReference>
<evidence type="ECO:0000256" key="2">
    <source>
        <dbReference type="ARBA" id="ARBA00012438"/>
    </source>
</evidence>
<evidence type="ECO:0000259" key="6">
    <source>
        <dbReference type="SMART" id="SM00388"/>
    </source>
</evidence>
<proteinExistence type="predicted"/>
<dbReference type="Gene3D" id="1.10.287.130">
    <property type="match status" value="1"/>
</dbReference>
<keyword evidence="4" id="KW-0812">Transmembrane</keyword>
<dbReference type="Proteomes" id="UP001464555">
    <property type="component" value="Unassembled WGS sequence"/>
</dbReference>
<feature type="transmembrane region" description="Helical" evidence="4">
    <location>
        <begin position="318"/>
        <end position="338"/>
    </location>
</feature>
<evidence type="ECO:0000313" key="8">
    <source>
        <dbReference type="Proteomes" id="UP001464555"/>
    </source>
</evidence>
<dbReference type="Pfam" id="PF07695">
    <property type="entry name" value="7TMR-DISM_7TM"/>
    <property type="match status" value="1"/>
</dbReference>
<dbReference type="SUPFAM" id="SSF47384">
    <property type="entry name" value="Homodimeric domain of signal transducing histidine kinase"/>
    <property type="match status" value="1"/>
</dbReference>
<keyword evidence="8" id="KW-1185">Reference proteome</keyword>
<dbReference type="PANTHER" id="PTHR43065">
    <property type="entry name" value="SENSOR HISTIDINE KINASE"/>
    <property type="match status" value="1"/>
</dbReference>
<feature type="transmembrane region" description="Helical" evidence="4">
    <location>
        <begin position="369"/>
        <end position="390"/>
    </location>
</feature>
<evidence type="ECO:0000256" key="3">
    <source>
        <dbReference type="SAM" id="Coils"/>
    </source>
</evidence>
<evidence type="ECO:0000256" key="4">
    <source>
        <dbReference type="SAM" id="Phobius"/>
    </source>
</evidence>
<dbReference type="InterPro" id="IPR011623">
    <property type="entry name" value="7TMR_DISM_rcpt_extracell_dom1"/>
</dbReference>
<keyword evidence="4" id="KW-0472">Membrane</keyword>
<dbReference type="EMBL" id="JBBYHR010000005">
    <property type="protein sequence ID" value="MEL1244749.1"/>
    <property type="molecule type" value="Genomic_DNA"/>
</dbReference>
<dbReference type="Pfam" id="PF07696">
    <property type="entry name" value="7TMR-DISMED2"/>
    <property type="match status" value="1"/>
</dbReference>
<keyword evidence="5" id="KW-0732">Signal</keyword>
<feature type="transmembrane region" description="Helical" evidence="4">
    <location>
        <begin position="221"/>
        <end position="237"/>
    </location>
</feature>
<evidence type="ECO:0000313" key="7">
    <source>
        <dbReference type="EMBL" id="MEL1244749.1"/>
    </source>
</evidence>
<feature type="transmembrane region" description="Helical" evidence="4">
    <location>
        <begin position="257"/>
        <end position="275"/>
    </location>
</feature>
<sequence length="589" mass="66760">MRIIRIVLGALLFIAFQASAQKGLPPVFEIKSDTGERIVLDTLHFQILPNPAKEITLDDVLHENSDKHFVSFDASLFNSDKNTAWFRFRIKNSTGRDHIITFPGAEKRSDIYIKGISGKWKQFATGYKVPFSKRDGIKRSLQILFPLGNGEEITVYKKMEWSFTGTEVMPSVAIYDPLEGNFEGSDSAYFDTVISAALFGFMVFAALFNFFFYYIIRERVYLFYAITLLIAALFNISDPLLQVFLNERPGTGQTIQAFLMISVIILVLLTMRLFLHTKKTFPLWDKFLVYFPFVMIGIFILIRFMVPASQFSTVLDIAAFSLIVFYIIGILVILIRYLVRRDANARLLTVALIPFFIGILASMGDDFEWIMVCGLIWAVAVISWSLFARFRALMAENSRQAIEKEKLAREKEEERNALIAQQNEILEHQVAGRTAELSQSITDLKQTQAQLIQSEKMASLGELTAGIAHEIQNPLNFVNNFSDVSVELLQELKEELDKGDMEEVNAIADDVIQNLEKIAHHGRRADGIVKGMLQHSRASSGQKEPTDINALADEYLRLAYHGLRAKDKSFNAELVTNFDENLPKANVIP</sequence>
<accession>A0ABU9HY98</accession>
<name>A0ABU9HY98_9FLAO</name>
<dbReference type="InterPro" id="IPR003661">
    <property type="entry name" value="HisK_dim/P_dom"/>
</dbReference>
<reference evidence="7 8" key="1">
    <citation type="submission" date="2024-04" db="EMBL/GenBank/DDBJ databases">
        <title>Flavobacterium sp. DGU11 16S ribosomal RNA gene Genome sequencing and assembly.</title>
        <authorList>
            <person name="Park S."/>
        </authorList>
    </citation>
    <scope>NUCLEOTIDE SEQUENCE [LARGE SCALE GENOMIC DNA]</scope>
    <source>
        <strain evidence="7 8">DGU11</strain>
    </source>
</reference>
<dbReference type="CDD" id="cd00082">
    <property type="entry name" value="HisKA"/>
    <property type="match status" value="1"/>
</dbReference>
<comment type="catalytic activity">
    <reaction evidence="1">
        <text>ATP + protein L-histidine = ADP + protein N-phospho-L-histidine.</text>
        <dbReference type="EC" id="2.7.13.3"/>
    </reaction>
</comment>
<feature type="transmembrane region" description="Helical" evidence="4">
    <location>
        <begin position="345"/>
        <end position="363"/>
    </location>
</feature>
<keyword evidence="3" id="KW-0175">Coiled coil</keyword>
<dbReference type="SMART" id="SM00388">
    <property type="entry name" value="HisKA"/>
    <property type="match status" value="1"/>
</dbReference>
<feature type="transmembrane region" description="Helical" evidence="4">
    <location>
        <begin position="287"/>
        <end position="306"/>
    </location>
</feature>
<dbReference type="InterPro" id="IPR011622">
    <property type="entry name" value="7TMR_DISM_rcpt_extracell_dom2"/>
</dbReference>
<dbReference type="PANTHER" id="PTHR43065:SF42">
    <property type="entry name" value="TWO-COMPONENT SENSOR PPRA"/>
    <property type="match status" value="1"/>
</dbReference>
<gene>
    <name evidence="7" type="ORF">AAEO56_10795</name>
</gene>
<feature type="domain" description="Signal transduction histidine kinase dimerisation/phosphoacceptor" evidence="6">
    <location>
        <begin position="459"/>
        <end position="541"/>
    </location>
</feature>
<dbReference type="EC" id="2.7.13.3" evidence="2"/>
<comment type="caution">
    <text evidence="7">The sequence shown here is derived from an EMBL/GenBank/DDBJ whole genome shotgun (WGS) entry which is preliminary data.</text>
</comment>